<comment type="caution">
    <text evidence="2">The sequence shown here is derived from an EMBL/GenBank/DDBJ whole genome shotgun (WGS) entry which is preliminary data.</text>
</comment>
<evidence type="ECO:0000313" key="3">
    <source>
        <dbReference type="Proteomes" id="UP000634136"/>
    </source>
</evidence>
<reference evidence="2" key="1">
    <citation type="submission" date="2020-09" db="EMBL/GenBank/DDBJ databases">
        <title>Genome-Enabled Discovery of Anthraquinone Biosynthesis in Senna tora.</title>
        <authorList>
            <person name="Kang S.-H."/>
            <person name="Pandey R.P."/>
            <person name="Lee C.-M."/>
            <person name="Sim J.-S."/>
            <person name="Jeong J.-T."/>
            <person name="Choi B.-S."/>
            <person name="Jung M."/>
            <person name="Ginzburg D."/>
            <person name="Zhao K."/>
            <person name="Won S.Y."/>
            <person name="Oh T.-J."/>
            <person name="Yu Y."/>
            <person name="Kim N.-H."/>
            <person name="Lee O.R."/>
            <person name="Lee T.-H."/>
            <person name="Bashyal P."/>
            <person name="Kim T.-S."/>
            <person name="Lee W.-H."/>
            <person name="Kawkins C."/>
            <person name="Kim C.-K."/>
            <person name="Kim J.S."/>
            <person name="Ahn B.O."/>
            <person name="Rhee S.Y."/>
            <person name="Sohng J.K."/>
        </authorList>
    </citation>
    <scope>NUCLEOTIDE SEQUENCE</scope>
    <source>
        <tissue evidence="2">Leaf</tissue>
    </source>
</reference>
<organism evidence="2 3">
    <name type="scientific">Senna tora</name>
    <dbReference type="NCBI Taxonomy" id="362788"/>
    <lineage>
        <taxon>Eukaryota</taxon>
        <taxon>Viridiplantae</taxon>
        <taxon>Streptophyta</taxon>
        <taxon>Embryophyta</taxon>
        <taxon>Tracheophyta</taxon>
        <taxon>Spermatophyta</taxon>
        <taxon>Magnoliopsida</taxon>
        <taxon>eudicotyledons</taxon>
        <taxon>Gunneridae</taxon>
        <taxon>Pentapetalae</taxon>
        <taxon>rosids</taxon>
        <taxon>fabids</taxon>
        <taxon>Fabales</taxon>
        <taxon>Fabaceae</taxon>
        <taxon>Caesalpinioideae</taxon>
        <taxon>Cassia clade</taxon>
        <taxon>Senna</taxon>
    </lineage>
</organism>
<dbReference type="EMBL" id="JAAIUW010000004">
    <property type="protein sequence ID" value="KAF7835662.1"/>
    <property type="molecule type" value="Genomic_DNA"/>
</dbReference>
<dbReference type="PANTHER" id="PTHR45786">
    <property type="entry name" value="DNA BINDING PROTEIN-LIKE"/>
    <property type="match status" value="1"/>
</dbReference>
<keyword evidence="3" id="KW-1185">Reference proteome</keyword>
<dbReference type="InterPro" id="IPR025476">
    <property type="entry name" value="Helitron_helicase-like"/>
</dbReference>
<gene>
    <name evidence="2" type="ORF">G2W53_010521</name>
</gene>
<sequence>MIIKAEKLTQQFIVDAFTMIEARRTSYVRFHQKKLRYENYVTLTEALSKGQVPSSSVGKRIILPSSFTGGERYSRENFQDAMTICTTAGFPDFFITFTCNPRWLELDRLFEGLNCKPEDRPDLMSRIFKIKLNRLMRDITKDMLFGTCRAAIYIEFQKCGLPHAHILLWLAPEDKFTSATQIDSIIFAKISQS</sequence>
<protein>
    <submittedName>
        <fullName evidence="2">Putative diphthine methyl ester synthase</fullName>
    </submittedName>
</protein>
<accession>A0A834X154</accession>
<name>A0A834X154_9FABA</name>
<evidence type="ECO:0000313" key="2">
    <source>
        <dbReference type="EMBL" id="KAF7835662.1"/>
    </source>
</evidence>
<feature type="domain" description="Helitron helicase-like" evidence="1">
    <location>
        <begin position="3"/>
        <end position="168"/>
    </location>
</feature>
<dbReference type="AlphaFoldDB" id="A0A834X154"/>
<dbReference type="PANTHER" id="PTHR45786:SF74">
    <property type="entry name" value="ATP-DEPENDENT DNA HELICASE"/>
    <property type="match status" value="1"/>
</dbReference>
<proteinExistence type="predicted"/>
<evidence type="ECO:0000259" key="1">
    <source>
        <dbReference type="Pfam" id="PF14214"/>
    </source>
</evidence>
<dbReference type="Pfam" id="PF14214">
    <property type="entry name" value="Helitron_like_N"/>
    <property type="match status" value="1"/>
</dbReference>
<dbReference type="OrthoDB" id="1680778at2759"/>
<dbReference type="Proteomes" id="UP000634136">
    <property type="component" value="Unassembled WGS sequence"/>
</dbReference>